<dbReference type="InterPro" id="IPR000064">
    <property type="entry name" value="NLP_P60_dom"/>
</dbReference>
<reference evidence="8" key="1">
    <citation type="journal article" date="2019" name="Int. J. Syst. Evol. Microbiol.">
        <title>The Global Catalogue of Microorganisms (GCM) 10K type strain sequencing project: providing services to taxonomists for standard genome sequencing and annotation.</title>
        <authorList>
            <consortium name="The Broad Institute Genomics Platform"/>
            <consortium name="The Broad Institute Genome Sequencing Center for Infectious Disease"/>
            <person name="Wu L."/>
            <person name="Ma J."/>
        </authorList>
    </citation>
    <scope>NUCLEOTIDE SEQUENCE [LARGE SCALE GENOMIC DNA]</scope>
    <source>
        <strain evidence="8">JCM 18952</strain>
    </source>
</reference>
<dbReference type="PROSITE" id="PS51935">
    <property type="entry name" value="NLPC_P60"/>
    <property type="match status" value="1"/>
</dbReference>
<dbReference type="InterPro" id="IPR051202">
    <property type="entry name" value="Peptidase_C40"/>
</dbReference>
<gene>
    <name evidence="7" type="ORF">GCM10025778_03820</name>
</gene>
<dbReference type="PANTHER" id="PTHR47053">
    <property type="entry name" value="MUREIN DD-ENDOPEPTIDASE MEPH-RELATED"/>
    <property type="match status" value="1"/>
</dbReference>
<accession>A0ABP9TJF7</accession>
<evidence type="ECO:0000313" key="8">
    <source>
        <dbReference type="Proteomes" id="UP001501257"/>
    </source>
</evidence>
<proteinExistence type="inferred from homology"/>
<organism evidence="7 8">
    <name type="scientific">Paeniglutamicibacter antarcticus</name>
    <dbReference type="NCBI Taxonomy" id="494023"/>
    <lineage>
        <taxon>Bacteria</taxon>
        <taxon>Bacillati</taxon>
        <taxon>Actinomycetota</taxon>
        <taxon>Actinomycetes</taxon>
        <taxon>Micrococcales</taxon>
        <taxon>Micrococcaceae</taxon>
        <taxon>Paeniglutamicibacter</taxon>
    </lineage>
</organism>
<feature type="signal peptide" evidence="5">
    <location>
        <begin position="1"/>
        <end position="22"/>
    </location>
</feature>
<protein>
    <recommendedName>
        <fullName evidence="6">NlpC/P60 domain-containing protein</fullName>
    </recommendedName>
</protein>
<dbReference type="PANTHER" id="PTHR47053:SF1">
    <property type="entry name" value="MUREIN DD-ENDOPEPTIDASE MEPH-RELATED"/>
    <property type="match status" value="1"/>
</dbReference>
<evidence type="ECO:0000313" key="7">
    <source>
        <dbReference type="EMBL" id="GAA5225852.1"/>
    </source>
</evidence>
<keyword evidence="3" id="KW-0378">Hydrolase</keyword>
<evidence type="ECO:0000256" key="1">
    <source>
        <dbReference type="ARBA" id="ARBA00007074"/>
    </source>
</evidence>
<dbReference type="EMBL" id="BAABLK010000006">
    <property type="protein sequence ID" value="GAA5225852.1"/>
    <property type="molecule type" value="Genomic_DNA"/>
</dbReference>
<keyword evidence="2" id="KW-0645">Protease</keyword>
<dbReference type="InterPro" id="IPR038765">
    <property type="entry name" value="Papain-like_cys_pep_sf"/>
</dbReference>
<comment type="caution">
    <text evidence="7">The sequence shown here is derived from an EMBL/GenBank/DDBJ whole genome shotgun (WGS) entry which is preliminary data.</text>
</comment>
<sequence length="371" mass="39530">MSILKSVVVLTSAALIASGALTATGARSQTSIGSAHQAPATSVHNDQSLLSIISESMETSRLTPAKSAGSLERQLAAVRTALLDAEAATLEATENAVVAQEAAAQDTSTTNFLTGTSLVSLGQSQAQVERREASDLARKAQGLFDQAEEALNTTHHRLVATSAALRKTTVDQESVRLARISETREDAELMAALEESDAIVPEPVNDPAVDPETLENAQAALGAFGSASVASATGIQVPTKKLTRTARINKSVKWANKIAKNNKYKYRYGATGPKYFDCSGYVGKAYAQGGKKLKRTSSSQYKAAPKKVKLSKMKKGDLVFWSSNRGRSFYHVAIYVGNGKIAHARNPKAGISVTKLNYAGTRNIYKYAGRY</sequence>
<dbReference type="SUPFAM" id="SSF54001">
    <property type="entry name" value="Cysteine proteinases"/>
    <property type="match status" value="1"/>
</dbReference>
<feature type="chain" id="PRO_5046809496" description="NlpC/P60 domain-containing protein" evidence="5">
    <location>
        <begin position="23"/>
        <end position="371"/>
    </location>
</feature>
<keyword evidence="8" id="KW-1185">Reference proteome</keyword>
<feature type="domain" description="NlpC/P60" evidence="6">
    <location>
        <begin position="245"/>
        <end position="371"/>
    </location>
</feature>
<dbReference type="Gene3D" id="3.90.1720.10">
    <property type="entry name" value="endopeptidase domain like (from Nostoc punctiforme)"/>
    <property type="match status" value="1"/>
</dbReference>
<comment type="similarity">
    <text evidence="1">Belongs to the peptidase C40 family.</text>
</comment>
<dbReference type="RefSeq" id="WP_210102180.1">
    <property type="nucleotide sequence ID" value="NZ_BAABLK010000006.1"/>
</dbReference>
<evidence type="ECO:0000256" key="5">
    <source>
        <dbReference type="SAM" id="SignalP"/>
    </source>
</evidence>
<evidence type="ECO:0000259" key="6">
    <source>
        <dbReference type="PROSITE" id="PS51935"/>
    </source>
</evidence>
<name>A0ABP9TJF7_9MICC</name>
<dbReference type="Proteomes" id="UP001501257">
    <property type="component" value="Unassembled WGS sequence"/>
</dbReference>
<keyword evidence="4" id="KW-0788">Thiol protease</keyword>
<keyword evidence="5" id="KW-0732">Signal</keyword>
<evidence type="ECO:0000256" key="2">
    <source>
        <dbReference type="ARBA" id="ARBA00022670"/>
    </source>
</evidence>
<dbReference type="Pfam" id="PF00877">
    <property type="entry name" value="NLPC_P60"/>
    <property type="match status" value="1"/>
</dbReference>
<evidence type="ECO:0000256" key="4">
    <source>
        <dbReference type="ARBA" id="ARBA00022807"/>
    </source>
</evidence>
<evidence type="ECO:0000256" key="3">
    <source>
        <dbReference type="ARBA" id="ARBA00022801"/>
    </source>
</evidence>